<name>A0A8S9YQA7_9TREM</name>
<feature type="transmembrane region" description="Helical" evidence="1">
    <location>
        <begin position="490"/>
        <end position="514"/>
    </location>
</feature>
<feature type="transmembrane region" description="Helical" evidence="1">
    <location>
        <begin position="307"/>
        <end position="329"/>
    </location>
</feature>
<dbReference type="PANTHER" id="PTHR11360:SF284">
    <property type="entry name" value="EG:103B4.3 PROTEIN-RELATED"/>
    <property type="match status" value="1"/>
</dbReference>
<dbReference type="OrthoDB" id="6499973at2759"/>
<evidence type="ECO:0008006" key="4">
    <source>
        <dbReference type="Google" id="ProtNLM"/>
    </source>
</evidence>
<feature type="transmembrane region" description="Helical" evidence="1">
    <location>
        <begin position="526"/>
        <end position="547"/>
    </location>
</feature>
<feature type="transmembrane region" description="Helical" evidence="1">
    <location>
        <begin position="7"/>
        <end position="34"/>
    </location>
</feature>
<dbReference type="InterPro" id="IPR050327">
    <property type="entry name" value="Proton-linked_MCT"/>
</dbReference>
<dbReference type="EMBL" id="JTDE01002819">
    <property type="protein sequence ID" value="KAF7256834.1"/>
    <property type="molecule type" value="Genomic_DNA"/>
</dbReference>
<keyword evidence="3" id="KW-1185">Reference proteome</keyword>
<proteinExistence type="predicted"/>
<feature type="transmembrane region" description="Helical" evidence="1">
    <location>
        <begin position="415"/>
        <end position="436"/>
    </location>
</feature>
<feature type="transmembrane region" description="Helical" evidence="1">
    <location>
        <begin position="456"/>
        <end position="478"/>
    </location>
</feature>
<keyword evidence="1" id="KW-1133">Transmembrane helix</keyword>
<evidence type="ECO:0000313" key="2">
    <source>
        <dbReference type="EMBL" id="KAF7256834.1"/>
    </source>
</evidence>
<feature type="transmembrane region" description="Helical" evidence="1">
    <location>
        <begin position="349"/>
        <end position="371"/>
    </location>
</feature>
<sequence>MNAFQKCLIVIGGFICYFLADGYTYSIGILYSYFLTEFGLSGSATAVLPGLLYAIPQFTGLFLCPLLETYGYSSGAAWGAILLSVSCIGSAFAPNLQVLYVTFGVLASFGLQLTYSSAIMAVTVTFKDHKYFGLAVGLAMCGSGIGSFASSPFVAWLLKSWTWREVMIIESAILLHSYISASCFHHLDATRFNLLRPAESVQVSTSKSATASISRPSSTTQRSPVDRCFRFFRYLLCIPSRYRFRRTYSSLLPPESQTAKPEPVSSETLEVDDLEQPHDSGCHECWKALIDSLRQLTSPKLWTNPTCISFILANALTGAGVVIPWTFIYDHGVVCLNKDDDLDVRNASLIAWLPSLIGIGSLVGQILFGLITSPIGQFKRLSNCCRRPVDLEKPGTQPVRMRFCHRIRSVESTRLLILFLAVLLWNALTTLTIALLPLPDLAGKLSSEVGLFSVPIGQAMAAACLCVGISYGGLYVLYPQILMSTLGDELWAAGLGVYLLFNGTMNLIGTTIGGRIFDSTGSYKSAFIFAACLPLVSVVITTCGQIIQFRRNRYPGSSSQ</sequence>
<organism evidence="2 3">
    <name type="scientific">Paragonimus skrjabini miyazakii</name>
    <dbReference type="NCBI Taxonomy" id="59628"/>
    <lineage>
        <taxon>Eukaryota</taxon>
        <taxon>Metazoa</taxon>
        <taxon>Spiralia</taxon>
        <taxon>Lophotrochozoa</taxon>
        <taxon>Platyhelminthes</taxon>
        <taxon>Trematoda</taxon>
        <taxon>Digenea</taxon>
        <taxon>Plagiorchiida</taxon>
        <taxon>Troglotremata</taxon>
        <taxon>Troglotrematidae</taxon>
        <taxon>Paragonimus</taxon>
    </lineage>
</organism>
<dbReference type="PANTHER" id="PTHR11360">
    <property type="entry name" value="MONOCARBOXYLATE TRANSPORTER"/>
    <property type="match status" value="1"/>
</dbReference>
<comment type="caution">
    <text evidence="2">The sequence shown here is derived from an EMBL/GenBank/DDBJ whole genome shotgun (WGS) entry which is preliminary data.</text>
</comment>
<dbReference type="SUPFAM" id="SSF103473">
    <property type="entry name" value="MFS general substrate transporter"/>
    <property type="match status" value="1"/>
</dbReference>
<feature type="transmembrane region" description="Helical" evidence="1">
    <location>
        <begin position="76"/>
        <end position="93"/>
    </location>
</feature>
<accession>A0A8S9YQA7</accession>
<dbReference type="AlphaFoldDB" id="A0A8S9YQA7"/>
<dbReference type="Pfam" id="PF07690">
    <property type="entry name" value="MFS_1"/>
    <property type="match status" value="1"/>
</dbReference>
<dbReference type="InterPro" id="IPR011701">
    <property type="entry name" value="MFS"/>
</dbReference>
<evidence type="ECO:0000313" key="3">
    <source>
        <dbReference type="Proteomes" id="UP000822476"/>
    </source>
</evidence>
<evidence type="ECO:0000256" key="1">
    <source>
        <dbReference type="SAM" id="Phobius"/>
    </source>
</evidence>
<feature type="transmembrane region" description="Helical" evidence="1">
    <location>
        <begin position="131"/>
        <end position="154"/>
    </location>
</feature>
<gene>
    <name evidence="2" type="ORF">EG68_05985</name>
</gene>
<dbReference type="InterPro" id="IPR036259">
    <property type="entry name" value="MFS_trans_sf"/>
</dbReference>
<feature type="transmembrane region" description="Helical" evidence="1">
    <location>
        <begin position="99"/>
        <end position="124"/>
    </location>
</feature>
<dbReference type="Gene3D" id="1.20.1250.20">
    <property type="entry name" value="MFS general substrate transporter like domains"/>
    <property type="match status" value="1"/>
</dbReference>
<keyword evidence="1" id="KW-0472">Membrane</keyword>
<keyword evidence="1" id="KW-0812">Transmembrane</keyword>
<protein>
    <recommendedName>
        <fullName evidence="4">Monocarboxylate transporter</fullName>
    </recommendedName>
</protein>
<dbReference type="Proteomes" id="UP000822476">
    <property type="component" value="Unassembled WGS sequence"/>
</dbReference>
<dbReference type="GO" id="GO:0008028">
    <property type="term" value="F:monocarboxylic acid transmembrane transporter activity"/>
    <property type="evidence" value="ECO:0007669"/>
    <property type="project" value="TreeGrafter"/>
</dbReference>
<reference evidence="2" key="1">
    <citation type="submission" date="2019-07" db="EMBL/GenBank/DDBJ databases">
        <title>Annotation for the trematode Paragonimus miyazaki's.</title>
        <authorList>
            <person name="Choi Y.-J."/>
        </authorList>
    </citation>
    <scope>NUCLEOTIDE SEQUENCE</scope>
    <source>
        <strain evidence="2">Japan</strain>
    </source>
</reference>